<dbReference type="PANTHER" id="PTHR43394:SF1">
    <property type="entry name" value="ATP-BINDING CASSETTE SUB-FAMILY B MEMBER 10, MITOCHONDRIAL"/>
    <property type="match status" value="1"/>
</dbReference>
<dbReference type="OrthoDB" id="9806127at2"/>
<sequence>MSHAITDNDFFSRDFSGLLTATAEAPCPWRYALGNLLTALEWSGSLPELAAYLPEQGDPLDLTQCREILSKLGYSTKLKRGILAHIPDCDYPTLAITAPGTADETIVVLKSAGLDGIVVIDQAGNEQIENDINKPLQWLEMQPIPVKAAAPGQWFKELLQQFTGPLLGVLILSLFNALLGLVLPLFTMSVYDFLIPSGSISGLVAVGSGAILALGGLLVANRMRSQMLSRIAAGLSFQAGRSIFQKLIYSPADWLQRVSPVQHITRVRDVERVREFFGGTMAASLFDLPFIVVALIAIALLGGWLVAVPVIGAGIYALLSWHFNNSLAVASRNSAKFSQRRQQQLRQAIDGLEDLRESGTGSHWLKQFADESVRAARSNFSYTMVSASQQAVGRFLNMAIALATLMTGIFMVMTGALTTGGLIASMMLIWRVTGPLQTAFFSASRFKQLQQSISQMNAIMAAPYEQAHEQKLAQLVDFSPALEINNLFYRFSADRDAALSSVSFNCEAGQKVAVVGPNGSGKSTTLACVAGLLHPQSGSIRIDGHDIRQFKHVDYRSVIGYVSGSPDLISGTVRANFNAVAPMASEEAMLDALKQVGVADCFDSLDAVVLEEGNLIISDAVAEALSLARVLLRKPKVLILDDILSAAPKMIADSYRQLLTEPPAGTTIIYATHNNELMLMADIAVIMDKGAVAQVATLAEEPPES</sequence>
<dbReference type="Pfam" id="PF00664">
    <property type="entry name" value="ABC_membrane"/>
    <property type="match status" value="1"/>
</dbReference>
<dbReference type="Proteomes" id="UP000193450">
    <property type="component" value="Chromosome"/>
</dbReference>
<dbReference type="AlphaFoldDB" id="A0A1X9NB42"/>
<evidence type="ECO:0000256" key="6">
    <source>
        <dbReference type="ARBA" id="ARBA00023136"/>
    </source>
</evidence>
<keyword evidence="4" id="KW-0067">ATP-binding</keyword>
<evidence type="ECO:0000313" key="11">
    <source>
        <dbReference type="Proteomes" id="UP000193450"/>
    </source>
</evidence>
<dbReference type="GO" id="GO:0005886">
    <property type="term" value="C:plasma membrane"/>
    <property type="evidence" value="ECO:0007669"/>
    <property type="project" value="UniProtKB-SubCell"/>
</dbReference>
<feature type="transmembrane region" description="Helical" evidence="7">
    <location>
        <begin position="276"/>
        <end position="298"/>
    </location>
</feature>
<keyword evidence="11" id="KW-1185">Reference proteome</keyword>
<dbReference type="RefSeq" id="WP_085758514.1">
    <property type="nucleotide sequence ID" value="NZ_CP019343.1"/>
</dbReference>
<evidence type="ECO:0000256" key="5">
    <source>
        <dbReference type="ARBA" id="ARBA00022989"/>
    </source>
</evidence>
<dbReference type="InterPro" id="IPR003439">
    <property type="entry name" value="ABC_transporter-like_ATP-bd"/>
</dbReference>
<dbReference type="GO" id="GO:0015421">
    <property type="term" value="F:ABC-type oligopeptide transporter activity"/>
    <property type="evidence" value="ECO:0007669"/>
    <property type="project" value="TreeGrafter"/>
</dbReference>
<feature type="transmembrane region" description="Helical" evidence="7">
    <location>
        <begin position="166"/>
        <end position="186"/>
    </location>
</feature>
<dbReference type="Gene3D" id="1.20.1560.10">
    <property type="entry name" value="ABC transporter type 1, transmembrane domain"/>
    <property type="match status" value="1"/>
</dbReference>
<reference evidence="10 11" key="1">
    <citation type="submission" date="2016-11" db="EMBL/GenBank/DDBJ databases">
        <title>Trade-off between light-utilization and light-protection in marine flavobacteria.</title>
        <authorList>
            <person name="Kumagai Y."/>
        </authorList>
    </citation>
    <scope>NUCLEOTIDE SEQUENCE [LARGE SCALE GENOMIC DNA]</scope>
    <source>
        <strain evidence="10 11">NBRC 107125</strain>
    </source>
</reference>
<comment type="subcellular location">
    <subcellularLocation>
        <location evidence="1">Cell membrane</location>
        <topology evidence="1">Multi-pass membrane protein</topology>
    </subcellularLocation>
</comment>
<dbReference type="InterPro" id="IPR036640">
    <property type="entry name" value="ABC1_TM_sf"/>
</dbReference>
<protein>
    <recommendedName>
        <fullName evidence="12">ABC transporter</fullName>
    </recommendedName>
</protein>
<evidence type="ECO:0000259" key="9">
    <source>
        <dbReference type="PROSITE" id="PS50929"/>
    </source>
</evidence>
<dbReference type="PROSITE" id="PS50929">
    <property type="entry name" value="ABC_TM1F"/>
    <property type="match status" value="1"/>
</dbReference>
<dbReference type="PANTHER" id="PTHR43394">
    <property type="entry name" value="ATP-DEPENDENT PERMEASE MDL1, MITOCHONDRIAL"/>
    <property type="match status" value="1"/>
</dbReference>
<keyword evidence="5 7" id="KW-1133">Transmembrane helix</keyword>
<dbReference type="PROSITE" id="PS50893">
    <property type="entry name" value="ABC_TRANSPORTER_2"/>
    <property type="match status" value="1"/>
</dbReference>
<gene>
    <name evidence="10" type="ORF">BST96_09700</name>
</gene>
<dbReference type="InterPro" id="IPR027417">
    <property type="entry name" value="P-loop_NTPase"/>
</dbReference>
<evidence type="ECO:0008006" key="12">
    <source>
        <dbReference type="Google" id="ProtNLM"/>
    </source>
</evidence>
<evidence type="ECO:0000256" key="2">
    <source>
        <dbReference type="ARBA" id="ARBA00022692"/>
    </source>
</evidence>
<keyword evidence="2 7" id="KW-0812">Transmembrane</keyword>
<feature type="transmembrane region" description="Helical" evidence="7">
    <location>
        <begin position="304"/>
        <end position="323"/>
    </location>
</feature>
<name>A0A1X9NB42_9GAMM</name>
<dbReference type="InterPro" id="IPR011527">
    <property type="entry name" value="ABC1_TM_dom"/>
</dbReference>
<feature type="domain" description="ABC transporter" evidence="8">
    <location>
        <begin position="482"/>
        <end position="705"/>
    </location>
</feature>
<feature type="transmembrane region" description="Helical" evidence="7">
    <location>
        <begin position="198"/>
        <end position="220"/>
    </location>
</feature>
<dbReference type="SUPFAM" id="SSF90123">
    <property type="entry name" value="ABC transporter transmembrane region"/>
    <property type="match status" value="1"/>
</dbReference>
<dbReference type="SMART" id="SM00382">
    <property type="entry name" value="AAA"/>
    <property type="match status" value="1"/>
</dbReference>
<dbReference type="GO" id="GO:0005524">
    <property type="term" value="F:ATP binding"/>
    <property type="evidence" value="ECO:0007669"/>
    <property type="project" value="UniProtKB-KW"/>
</dbReference>
<accession>A0A1X9NB42</accession>
<evidence type="ECO:0000313" key="10">
    <source>
        <dbReference type="EMBL" id="ARN74371.1"/>
    </source>
</evidence>
<dbReference type="EMBL" id="CP019343">
    <property type="protein sequence ID" value="ARN74371.1"/>
    <property type="molecule type" value="Genomic_DNA"/>
</dbReference>
<feature type="transmembrane region" description="Helical" evidence="7">
    <location>
        <begin position="399"/>
        <end position="430"/>
    </location>
</feature>
<dbReference type="KEGG" id="osg:BST96_09700"/>
<dbReference type="InterPro" id="IPR039421">
    <property type="entry name" value="Type_1_exporter"/>
</dbReference>
<keyword evidence="3" id="KW-0547">Nucleotide-binding</keyword>
<dbReference type="STRING" id="716816.BST96_09700"/>
<dbReference type="InterPro" id="IPR003593">
    <property type="entry name" value="AAA+_ATPase"/>
</dbReference>
<dbReference type="Pfam" id="PF00005">
    <property type="entry name" value="ABC_tran"/>
    <property type="match status" value="1"/>
</dbReference>
<dbReference type="GO" id="GO:0016887">
    <property type="term" value="F:ATP hydrolysis activity"/>
    <property type="evidence" value="ECO:0007669"/>
    <property type="project" value="InterPro"/>
</dbReference>
<evidence type="ECO:0000256" key="7">
    <source>
        <dbReference type="SAM" id="Phobius"/>
    </source>
</evidence>
<evidence type="ECO:0000256" key="4">
    <source>
        <dbReference type="ARBA" id="ARBA00022840"/>
    </source>
</evidence>
<dbReference type="SUPFAM" id="SSF52540">
    <property type="entry name" value="P-loop containing nucleoside triphosphate hydrolases"/>
    <property type="match status" value="1"/>
</dbReference>
<organism evidence="10 11">
    <name type="scientific">Oceanicoccus sagamiensis</name>
    <dbReference type="NCBI Taxonomy" id="716816"/>
    <lineage>
        <taxon>Bacteria</taxon>
        <taxon>Pseudomonadati</taxon>
        <taxon>Pseudomonadota</taxon>
        <taxon>Gammaproteobacteria</taxon>
        <taxon>Cellvibrionales</taxon>
        <taxon>Spongiibacteraceae</taxon>
        <taxon>Oceanicoccus</taxon>
    </lineage>
</organism>
<evidence type="ECO:0000256" key="1">
    <source>
        <dbReference type="ARBA" id="ARBA00004651"/>
    </source>
</evidence>
<keyword evidence="6 7" id="KW-0472">Membrane</keyword>
<evidence type="ECO:0000256" key="3">
    <source>
        <dbReference type="ARBA" id="ARBA00022741"/>
    </source>
</evidence>
<proteinExistence type="predicted"/>
<dbReference type="Gene3D" id="3.40.50.300">
    <property type="entry name" value="P-loop containing nucleotide triphosphate hydrolases"/>
    <property type="match status" value="1"/>
</dbReference>
<evidence type="ECO:0000259" key="8">
    <source>
        <dbReference type="PROSITE" id="PS50893"/>
    </source>
</evidence>
<feature type="domain" description="ABC transmembrane type-1" evidence="9">
    <location>
        <begin position="167"/>
        <end position="448"/>
    </location>
</feature>